<evidence type="ECO:0000259" key="1">
    <source>
        <dbReference type="PROSITE" id="PS51186"/>
    </source>
</evidence>
<dbReference type="EMBL" id="JBHTJG010000010">
    <property type="protein sequence ID" value="MFD0948035.1"/>
    <property type="molecule type" value="Genomic_DNA"/>
</dbReference>
<name>A0ABW3H983_9SPHN</name>
<gene>
    <name evidence="2" type="ORF">ACFQ1E_16955</name>
</gene>
<dbReference type="CDD" id="cd04301">
    <property type="entry name" value="NAT_SF"/>
    <property type="match status" value="1"/>
</dbReference>
<organism evidence="2 3">
    <name type="scientific">Sphingomonas canadensis</name>
    <dbReference type="NCBI Taxonomy" id="1219257"/>
    <lineage>
        <taxon>Bacteria</taxon>
        <taxon>Pseudomonadati</taxon>
        <taxon>Pseudomonadota</taxon>
        <taxon>Alphaproteobacteria</taxon>
        <taxon>Sphingomonadales</taxon>
        <taxon>Sphingomonadaceae</taxon>
        <taxon>Sphingomonas</taxon>
    </lineage>
</organism>
<dbReference type="Pfam" id="PF00583">
    <property type="entry name" value="Acetyltransf_1"/>
    <property type="match status" value="1"/>
</dbReference>
<comment type="caution">
    <text evidence="2">The sequence shown here is derived from an EMBL/GenBank/DDBJ whole genome shotgun (WGS) entry which is preliminary data.</text>
</comment>
<sequence>MTTLPVAPLAHPVRLATRSGMAITVRPATPDDDDTVAELFDAVSAEDRRFRFLSACNHIGADQVAAITHVDHWQTESFLAFDEDGAAVASGMLACDKGMRTAEVAISIREDMKGRGIGWSLLEFLAGEARRRGVQKLLSIESRENHSTIELEREMGFKAHAVDGDPTLVMLEAVF</sequence>
<reference evidence="3" key="1">
    <citation type="journal article" date="2019" name="Int. J. Syst. Evol. Microbiol.">
        <title>The Global Catalogue of Microorganisms (GCM) 10K type strain sequencing project: providing services to taxonomists for standard genome sequencing and annotation.</title>
        <authorList>
            <consortium name="The Broad Institute Genomics Platform"/>
            <consortium name="The Broad Institute Genome Sequencing Center for Infectious Disease"/>
            <person name="Wu L."/>
            <person name="Ma J."/>
        </authorList>
    </citation>
    <scope>NUCLEOTIDE SEQUENCE [LARGE SCALE GENOMIC DNA]</scope>
    <source>
        <strain evidence="3">CCUG 62982</strain>
    </source>
</reference>
<protein>
    <submittedName>
        <fullName evidence="2">GNAT family N-acetyltransferase</fullName>
        <ecNumber evidence="2">2.3.-.-</ecNumber>
    </submittedName>
</protein>
<dbReference type="PROSITE" id="PS51186">
    <property type="entry name" value="GNAT"/>
    <property type="match status" value="1"/>
</dbReference>
<proteinExistence type="predicted"/>
<dbReference type="EC" id="2.3.-.-" evidence="2"/>
<dbReference type="RefSeq" id="WP_264945848.1">
    <property type="nucleotide sequence ID" value="NZ_JAPDRA010000010.1"/>
</dbReference>
<keyword evidence="3" id="KW-1185">Reference proteome</keyword>
<dbReference type="InterPro" id="IPR016181">
    <property type="entry name" value="Acyl_CoA_acyltransferase"/>
</dbReference>
<dbReference type="Gene3D" id="3.40.630.30">
    <property type="match status" value="1"/>
</dbReference>
<keyword evidence="2" id="KW-0012">Acyltransferase</keyword>
<feature type="domain" description="N-acetyltransferase" evidence="1">
    <location>
        <begin position="23"/>
        <end position="175"/>
    </location>
</feature>
<dbReference type="SUPFAM" id="SSF55729">
    <property type="entry name" value="Acyl-CoA N-acyltransferases (Nat)"/>
    <property type="match status" value="1"/>
</dbReference>
<accession>A0ABW3H983</accession>
<dbReference type="Proteomes" id="UP001596977">
    <property type="component" value="Unassembled WGS sequence"/>
</dbReference>
<evidence type="ECO:0000313" key="3">
    <source>
        <dbReference type="Proteomes" id="UP001596977"/>
    </source>
</evidence>
<dbReference type="GO" id="GO:0016746">
    <property type="term" value="F:acyltransferase activity"/>
    <property type="evidence" value="ECO:0007669"/>
    <property type="project" value="UniProtKB-KW"/>
</dbReference>
<evidence type="ECO:0000313" key="2">
    <source>
        <dbReference type="EMBL" id="MFD0948035.1"/>
    </source>
</evidence>
<keyword evidence="2" id="KW-0808">Transferase</keyword>
<dbReference type="InterPro" id="IPR000182">
    <property type="entry name" value="GNAT_dom"/>
</dbReference>